<keyword evidence="3" id="KW-1185">Reference proteome</keyword>
<dbReference type="AlphaFoldDB" id="A0A0B0NGZ3"/>
<dbReference type="Proteomes" id="UP000032142">
    <property type="component" value="Unassembled WGS sequence"/>
</dbReference>
<organism evidence="2 3">
    <name type="scientific">Gossypium arboreum</name>
    <name type="common">Tree cotton</name>
    <name type="synonym">Gossypium nanking</name>
    <dbReference type="NCBI Taxonomy" id="29729"/>
    <lineage>
        <taxon>Eukaryota</taxon>
        <taxon>Viridiplantae</taxon>
        <taxon>Streptophyta</taxon>
        <taxon>Embryophyta</taxon>
        <taxon>Tracheophyta</taxon>
        <taxon>Spermatophyta</taxon>
        <taxon>Magnoliopsida</taxon>
        <taxon>eudicotyledons</taxon>
        <taxon>Gunneridae</taxon>
        <taxon>Pentapetalae</taxon>
        <taxon>rosids</taxon>
        <taxon>malvids</taxon>
        <taxon>Malvales</taxon>
        <taxon>Malvaceae</taxon>
        <taxon>Malvoideae</taxon>
        <taxon>Gossypium</taxon>
    </lineage>
</organism>
<reference evidence="3" key="1">
    <citation type="submission" date="2014-09" db="EMBL/GenBank/DDBJ databases">
        <authorList>
            <person name="Mudge J."/>
            <person name="Ramaraj T."/>
            <person name="Lindquist I.E."/>
            <person name="Bharti A.K."/>
            <person name="Sundararajan A."/>
            <person name="Cameron C.T."/>
            <person name="Woodward J.E."/>
            <person name="May G.D."/>
            <person name="Brubaker C."/>
            <person name="Broadhvest J."/>
            <person name="Wilkins T.A."/>
        </authorList>
    </citation>
    <scope>NUCLEOTIDE SEQUENCE</scope>
    <source>
        <strain evidence="3">cv. AKA8401</strain>
    </source>
</reference>
<proteinExistence type="predicted"/>
<dbReference type="Pfam" id="PF25980">
    <property type="entry name" value="NERD_plant"/>
    <property type="match status" value="1"/>
</dbReference>
<dbReference type="EMBL" id="KN396721">
    <property type="protein sequence ID" value="KHG11937.1"/>
    <property type="molecule type" value="Genomic_DNA"/>
</dbReference>
<sequence length="51" mass="5978">MVKDIPVCKLSDDDFTELDLEQKARNLHEDITKHWITKELALLQSQINRAN</sequence>
<gene>
    <name evidence="2" type="ORF">F383_06001</name>
</gene>
<dbReference type="InterPro" id="IPR058668">
    <property type="entry name" value="NERD_dom"/>
</dbReference>
<evidence type="ECO:0000259" key="1">
    <source>
        <dbReference type="Pfam" id="PF25980"/>
    </source>
</evidence>
<dbReference type="PANTHER" id="PTHR46851">
    <property type="entry name" value="OS01G0884500 PROTEIN"/>
    <property type="match status" value="1"/>
</dbReference>
<dbReference type="PANTHER" id="PTHR46851:SF23">
    <property type="entry name" value="SWIB_MDM2 DOMAIN-CONTAINING PROTEIN"/>
    <property type="match status" value="1"/>
</dbReference>
<evidence type="ECO:0000313" key="3">
    <source>
        <dbReference type="Proteomes" id="UP000032142"/>
    </source>
</evidence>
<accession>A0A0B0NGZ3</accession>
<feature type="domain" description="NERD" evidence="1">
    <location>
        <begin position="29"/>
        <end position="51"/>
    </location>
</feature>
<protein>
    <recommendedName>
        <fullName evidence="1">NERD domain-containing protein</fullName>
    </recommendedName>
</protein>
<name>A0A0B0NGZ3_GOSAR</name>
<evidence type="ECO:0000313" key="2">
    <source>
        <dbReference type="EMBL" id="KHG11937.1"/>
    </source>
</evidence>
<dbReference type="InterPro" id="IPR045894">
    <property type="entry name" value="At5g08430-like"/>
</dbReference>